<dbReference type="GO" id="GO:0000976">
    <property type="term" value="F:transcription cis-regulatory region binding"/>
    <property type="evidence" value="ECO:0007669"/>
    <property type="project" value="TreeGrafter"/>
</dbReference>
<evidence type="ECO:0000313" key="6">
    <source>
        <dbReference type="Proteomes" id="UP000199433"/>
    </source>
</evidence>
<dbReference type="RefSeq" id="WP_091269067.1">
    <property type="nucleotide sequence ID" value="NZ_FNFK01000119.1"/>
</dbReference>
<dbReference type="Pfam" id="PF13377">
    <property type="entry name" value="Peripla_BP_3"/>
    <property type="match status" value="1"/>
</dbReference>
<dbReference type="SMART" id="SM00354">
    <property type="entry name" value="HTH_LACI"/>
    <property type="match status" value="1"/>
</dbReference>
<keyword evidence="1" id="KW-0805">Transcription regulation</keyword>
<dbReference type="OrthoDB" id="3180992at2"/>
<reference evidence="6" key="1">
    <citation type="submission" date="2016-10" db="EMBL/GenBank/DDBJ databases">
        <authorList>
            <person name="Varghese N."/>
            <person name="Submissions S."/>
        </authorList>
    </citation>
    <scope>NUCLEOTIDE SEQUENCE [LARGE SCALE GENOMIC DNA]</scope>
    <source>
        <strain evidence="6">DSM 19181</strain>
    </source>
</reference>
<evidence type="ECO:0000256" key="3">
    <source>
        <dbReference type="ARBA" id="ARBA00023163"/>
    </source>
</evidence>
<dbReference type="STRING" id="426701.SAMN04488098_11191"/>
<proteinExistence type="predicted"/>
<evidence type="ECO:0000313" key="5">
    <source>
        <dbReference type="EMBL" id="SDL00611.1"/>
    </source>
</evidence>
<dbReference type="PANTHER" id="PTHR30146">
    <property type="entry name" value="LACI-RELATED TRANSCRIPTIONAL REPRESSOR"/>
    <property type="match status" value="1"/>
</dbReference>
<dbReference type="Proteomes" id="UP000199433">
    <property type="component" value="Unassembled WGS sequence"/>
</dbReference>
<dbReference type="InterPro" id="IPR010982">
    <property type="entry name" value="Lambda_DNA-bd_dom_sf"/>
</dbReference>
<dbReference type="Gene3D" id="1.10.260.40">
    <property type="entry name" value="lambda repressor-like DNA-binding domains"/>
    <property type="match status" value="1"/>
</dbReference>
<dbReference type="CDD" id="cd01542">
    <property type="entry name" value="PBP1_TreR-like"/>
    <property type="match status" value="1"/>
</dbReference>
<evidence type="ECO:0000256" key="1">
    <source>
        <dbReference type="ARBA" id="ARBA00023015"/>
    </source>
</evidence>
<gene>
    <name evidence="5" type="ORF">SAMN04488098_11191</name>
</gene>
<dbReference type="PRINTS" id="PR00036">
    <property type="entry name" value="HTHLACI"/>
</dbReference>
<evidence type="ECO:0000259" key="4">
    <source>
        <dbReference type="PROSITE" id="PS50932"/>
    </source>
</evidence>
<sequence>MKVTISDIAKMAGVAKSTVSRYLNGGYVSETTKLKLDKIIADTKYEPNSFAQSLKAKKTNLIGAIIPRFDSYATSRMLIGIDESLKELGYQILVANTSQKLEREIENIYSLANQKAAGIILLAKQITKEHIEAAKAVDLPILIAGQEDEEFHSLVYGDAQSGYDIGKYVAKCGHTNICYIGVTEEDVAVGVKRKEGFRKAIEEEGIENVSYYESSFSIEGAYTVATSIIKENPATVYVCATDNIALGTMKAIHHHGLKIPEDISVTGFGDYDVADIIDPSLTTIHYPYKTAGGTAANKIVRMIQGEDVERLTTIPCYLVERKSVRRRK</sequence>
<organism evidence="5 6">
    <name type="scientific">Alkalibacterium thalassium</name>
    <dbReference type="NCBI Taxonomy" id="426701"/>
    <lineage>
        <taxon>Bacteria</taxon>
        <taxon>Bacillati</taxon>
        <taxon>Bacillota</taxon>
        <taxon>Bacilli</taxon>
        <taxon>Lactobacillales</taxon>
        <taxon>Carnobacteriaceae</taxon>
        <taxon>Alkalibacterium</taxon>
    </lineage>
</organism>
<dbReference type="SUPFAM" id="SSF47413">
    <property type="entry name" value="lambda repressor-like DNA-binding domains"/>
    <property type="match status" value="1"/>
</dbReference>
<dbReference type="InterPro" id="IPR028082">
    <property type="entry name" value="Peripla_BP_I"/>
</dbReference>
<dbReference type="GO" id="GO:0003700">
    <property type="term" value="F:DNA-binding transcription factor activity"/>
    <property type="evidence" value="ECO:0007669"/>
    <property type="project" value="TreeGrafter"/>
</dbReference>
<keyword evidence="3" id="KW-0804">Transcription</keyword>
<dbReference type="InterPro" id="IPR000843">
    <property type="entry name" value="HTH_LacI"/>
</dbReference>
<dbReference type="PANTHER" id="PTHR30146:SF154">
    <property type="entry name" value="TRANSCRIPTION REGULATOR, MEMBER OF GALR FAMILY"/>
    <property type="match status" value="1"/>
</dbReference>
<dbReference type="AlphaFoldDB" id="A0A1G9GIW3"/>
<keyword evidence="2" id="KW-0238">DNA-binding</keyword>
<dbReference type="InterPro" id="IPR046335">
    <property type="entry name" value="LacI/GalR-like_sensor"/>
</dbReference>
<evidence type="ECO:0000256" key="2">
    <source>
        <dbReference type="ARBA" id="ARBA00023125"/>
    </source>
</evidence>
<feature type="domain" description="HTH lacI-type" evidence="4">
    <location>
        <begin position="3"/>
        <end position="56"/>
    </location>
</feature>
<dbReference type="Pfam" id="PF00356">
    <property type="entry name" value="LacI"/>
    <property type="match status" value="1"/>
</dbReference>
<dbReference type="EMBL" id="FNFK01000119">
    <property type="protein sequence ID" value="SDL00611.1"/>
    <property type="molecule type" value="Genomic_DNA"/>
</dbReference>
<dbReference type="PROSITE" id="PS50932">
    <property type="entry name" value="HTH_LACI_2"/>
    <property type="match status" value="1"/>
</dbReference>
<dbReference type="Gene3D" id="3.40.50.2300">
    <property type="match status" value="2"/>
</dbReference>
<dbReference type="SUPFAM" id="SSF53822">
    <property type="entry name" value="Periplasmic binding protein-like I"/>
    <property type="match status" value="1"/>
</dbReference>
<name>A0A1G9GIW3_9LACT</name>
<protein>
    <submittedName>
        <fullName evidence="5">Transcriptional regulator, LacI family</fullName>
    </submittedName>
</protein>
<dbReference type="CDD" id="cd01392">
    <property type="entry name" value="HTH_LacI"/>
    <property type="match status" value="1"/>
</dbReference>
<accession>A0A1G9GIW3</accession>
<keyword evidence="6" id="KW-1185">Reference proteome</keyword>